<dbReference type="InterPro" id="IPR053317">
    <property type="entry name" value="Tubulin_polyglutamylase"/>
</dbReference>
<gene>
    <name evidence="3" type="primary">LOC106742616</name>
</gene>
<dbReference type="Gene3D" id="3.30.470.20">
    <property type="entry name" value="ATP-grasp fold, B domain"/>
    <property type="match status" value="1"/>
</dbReference>
<name>A0A6P3WYQ1_DINQU</name>
<dbReference type="Proteomes" id="UP000515204">
    <property type="component" value="Unplaced"/>
</dbReference>
<protein>
    <submittedName>
        <fullName evidence="3">Tubulin polyglutamylase ttll6</fullName>
    </submittedName>
</protein>
<dbReference type="KEGG" id="dqu:106742616"/>
<dbReference type="GeneID" id="106742616"/>
<keyword evidence="2" id="KW-1185">Reference proteome</keyword>
<proteinExistence type="predicted"/>
<dbReference type="Pfam" id="PF03133">
    <property type="entry name" value="TTL"/>
    <property type="match status" value="1"/>
</dbReference>
<keyword evidence="1" id="KW-0472">Membrane</keyword>
<dbReference type="OrthoDB" id="202825at2759"/>
<dbReference type="CTD" id="41300"/>
<dbReference type="RefSeq" id="XP_014471236.1">
    <property type="nucleotide sequence ID" value="XM_014615750.1"/>
</dbReference>
<feature type="transmembrane region" description="Helical" evidence="1">
    <location>
        <begin position="33"/>
        <end position="51"/>
    </location>
</feature>
<keyword evidence="1" id="KW-1133">Transmembrane helix</keyword>
<dbReference type="PROSITE" id="PS51221">
    <property type="entry name" value="TTL"/>
    <property type="match status" value="1"/>
</dbReference>
<evidence type="ECO:0000313" key="3">
    <source>
        <dbReference type="RefSeq" id="XP_014471236.1"/>
    </source>
</evidence>
<sequence length="290" mass="33591">MSPEKEHENEPGKEEAEECTVGERVMSLRVKTVLKILLSSVAGPLILYGMFLTHQRYQTRATQPSEVNVGEDRLRFWVYARRNDTGYLKHVRAVLSRLGFRESDNEPGWDLLWAHDYPFHKLSASLHRLQQHQRVNHFPGCGYVTNKVDLSISAGRYIPAAFRMPDDRERFLRYADANPTKKFVQKLNDHRGIRLVDSRNASLTDGIFVQEFVERPYLVDGYKFDIGLYIVVTSVDPLRLYVYKGDVLFRFCPIAYHPFDAEVVTLMAVVMQIKKCVNCNLSIFIYPILQ</sequence>
<dbReference type="PANTHER" id="PTHR47113:SF1">
    <property type="entry name" value="LD09343P"/>
    <property type="match status" value="1"/>
</dbReference>
<evidence type="ECO:0000256" key="1">
    <source>
        <dbReference type="SAM" id="Phobius"/>
    </source>
</evidence>
<evidence type="ECO:0000313" key="2">
    <source>
        <dbReference type="Proteomes" id="UP000515204"/>
    </source>
</evidence>
<dbReference type="AlphaFoldDB" id="A0A6P3WYQ1"/>
<dbReference type="InterPro" id="IPR004344">
    <property type="entry name" value="TTL/TTLL_fam"/>
</dbReference>
<organism evidence="2 3">
    <name type="scientific">Dinoponera quadriceps</name>
    <name type="common">South American ant</name>
    <dbReference type="NCBI Taxonomy" id="609295"/>
    <lineage>
        <taxon>Eukaryota</taxon>
        <taxon>Metazoa</taxon>
        <taxon>Ecdysozoa</taxon>
        <taxon>Arthropoda</taxon>
        <taxon>Hexapoda</taxon>
        <taxon>Insecta</taxon>
        <taxon>Pterygota</taxon>
        <taxon>Neoptera</taxon>
        <taxon>Endopterygota</taxon>
        <taxon>Hymenoptera</taxon>
        <taxon>Apocrita</taxon>
        <taxon>Aculeata</taxon>
        <taxon>Formicoidea</taxon>
        <taxon>Formicidae</taxon>
        <taxon>Ponerinae</taxon>
        <taxon>Ponerini</taxon>
        <taxon>Dinoponera</taxon>
    </lineage>
</organism>
<keyword evidence="1" id="KW-0812">Transmembrane</keyword>
<reference evidence="3" key="1">
    <citation type="submission" date="2025-08" db="UniProtKB">
        <authorList>
            <consortium name="RefSeq"/>
        </authorList>
    </citation>
    <scope>IDENTIFICATION</scope>
</reference>
<accession>A0A6P3WYQ1</accession>
<dbReference type="PANTHER" id="PTHR47113">
    <property type="entry name" value="LD09343P"/>
    <property type="match status" value="1"/>
</dbReference>